<proteinExistence type="predicted"/>
<dbReference type="InterPro" id="IPR005151">
    <property type="entry name" value="Tail-specific_protease"/>
</dbReference>
<name>A0ABW9ZRP0_9BACT</name>
<evidence type="ECO:0000259" key="2">
    <source>
        <dbReference type="Pfam" id="PF03572"/>
    </source>
</evidence>
<dbReference type="PANTHER" id="PTHR32060:SF22">
    <property type="entry name" value="CARBOXYL-TERMINAL-PROCESSING PEPTIDASE 3, CHLOROPLASTIC"/>
    <property type="match status" value="1"/>
</dbReference>
<feature type="signal peptide" evidence="1">
    <location>
        <begin position="1"/>
        <end position="20"/>
    </location>
</feature>
<dbReference type="Proteomes" id="UP000753802">
    <property type="component" value="Unassembled WGS sequence"/>
</dbReference>
<dbReference type="PANTHER" id="PTHR32060">
    <property type="entry name" value="TAIL-SPECIFIC PROTEASE"/>
    <property type="match status" value="1"/>
</dbReference>
<dbReference type="RefSeq" id="WP_161818081.1">
    <property type="nucleotide sequence ID" value="NZ_JAACJS010000011.1"/>
</dbReference>
<evidence type="ECO:0000313" key="3">
    <source>
        <dbReference type="EMBL" id="NCI49773.1"/>
    </source>
</evidence>
<keyword evidence="4" id="KW-1185">Reference proteome</keyword>
<dbReference type="InterPro" id="IPR029045">
    <property type="entry name" value="ClpP/crotonase-like_dom_sf"/>
</dbReference>
<evidence type="ECO:0000256" key="1">
    <source>
        <dbReference type="SAM" id="SignalP"/>
    </source>
</evidence>
<dbReference type="EMBL" id="JAACJS010000011">
    <property type="protein sequence ID" value="NCI49773.1"/>
    <property type="molecule type" value="Genomic_DNA"/>
</dbReference>
<dbReference type="Gene3D" id="3.90.226.10">
    <property type="entry name" value="2-enoyl-CoA Hydratase, Chain A, domain 1"/>
    <property type="match status" value="1"/>
</dbReference>
<protein>
    <recommendedName>
        <fullName evidence="2">Tail specific protease domain-containing protein</fullName>
    </recommendedName>
</protein>
<keyword evidence="1" id="KW-0732">Signal</keyword>
<feature type="domain" description="Tail specific protease" evidence="2">
    <location>
        <begin position="228"/>
        <end position="429"/>
    </location>
</feature>
<organism evidence="3 4">
    <name type="scientific">Sediminibacterium roseum</name>
    <dbReference type="NCBI Taxonomy" id="1978412"/>
    <lineage>
        <taxon>Bacteria</taxon>
        <taxon>Pseudomonadati</taxon>
        <taxon>Bacteroidota</taxon>
        <taxon>Chitinophagia</taxon>
        <taxon>Chitinophagales</taxon>
        <taxon>Chitinophagaceae</taxon>
        <taxon>Sediminibacterium</taxon>
    </lineage>
</organism>
<comment type="caution">
    <text evidence="3">The sequence shown here is derived from an EMBL/GenBank/DDBJ whole genome shotgun (WGS) entry which is preliminary data.</text>
</comment>
<dbReference type="Pfam" id="PF03572">
    <property type="entry name" value="Peptidase_S41"/>
    <property type="match status" value="1"/>
</dbReference>
<evidence type="ECO:0000313" key="4">
    <source>
        <dbReference type="Proteomes" id="UP000753802"/>
    </source>
</evidence>
<reference evidence="3 4" key="1">
    <citation type="submission" date="2020-01" db="EMBL/GenBank/DDBJ databases">
        <title>Genome analysis.</title>
        <authorList>
            <person name="Wu S."/>
            <person name="Wang G."/>
        </authorList>
    </citation>
    <scope>NUCLEOTIDE SEQUENCE [LARGE SCALE GENOMIC DNA]</scope>
    <source>
        <strain evidence="3 4">SYL130</strain>
    </source>
</reference>
<sequence length="445" mass="49740">MRTIGSMALLLLLLCGSVTAQERNYSLKALTADLDYLQQQLYNVHADPYSELDKKKWDGLFERMRTQLKDSMTAAAFYKIVKPAISYLSDEHAELTAPGYFTNRALFLPFSLKATPAGFMTDTVWGNSVLKKGDRIAAVNNVPVAELLQQLNTYTTGFPDERKEKTLVQFGYLYGLSHPFENTWNITLADGKKLSIQPIASRDWMDYLKNVYGTGQNKQTLSYKTSGKTGYLTVPDFSVKRDGGLDQWRHKIDSFFALAANDGVSRMVIDVSRNGGGNSAVGTVLIDHFYSKPYKSYQMNWRRSDEYLAVARSYGSTDDEYANLAPGKVLHRDSHQERPSESTPKFKGKVYVVVGNGTFSSAIMFASIIKDNRMAILIGESPSMGHPTHFGELYSTKLPNTGLPLRFGVKEWIRPAGKKIANRLEPDVLIAAPTAEKVLAFLENK</sequence>
<accession>A0ABW9ZRP0</accession>
<gene>
    <name evidence="3" type="ORF">GWC95_07560</name>
</gene>
<dbReference type="SUPFAM" id="SSF52096">
    <property type="entry name" value="ClpP/crotonase"/>
    <property type="match status" value="1"/>
</dbReference>
<feature type="chain" id="PRO_5047464875" description="Tail specific protease domain-containing protein" evidence="1">
    <location>
        <begin position="21"/>
        <end position="445"/>
    </location>
</feature>